<gene>
    <name evidence="3" type="ORF">M011DRAFT_464571</name>
</gene>
<dbReference type="AlphaFoldDB" id="A0A6A6VLT3"/>
<sequence>MAMPAFATKRLSKELSKMHTHLPPGVTLVQADDFKEWLMDIRVMDANPLYQDEVYRLKVTFSPKYPIEVPEVVFVKDPTHPIPIHPHVYSNGIICLDLLSSGWSPAQTVESICLSLQSMLTTNTKNERPEGDAKFVKHHPNTRPRDLRFVFDDDTV</sequence>
<reference evidence="3" key="1">
    <citation type="journal article" date="2020" name="Stud. Mycol.">
        <title>101 Dothideomycetes genomes: a test case for predicting lifestyles and emergence of pathogens.</title>
        <authorList>
            <person name="Haridas S."/>
            <person name="Albert R."/>
            <person name="Binder M."/>
            <person name="Bloem J."/>
            <person name="Labutti K."/>
            <person name="Salamov A."/>
            <person name="Andreopoulos B."/>
            <person name="Baker S."/>
            <person name="Barry K."/>
            <person name="Bills G."/>
            <person name="Bluhm B."/>
            <person name="Cannon C."/>
            <person name="Castanera R."/>
            <person name="Culley D."/>
            <person name="Daum C."/>
            <person name="Ezra D."/>
            <person name="Gonzalez J."/>
            <person name="Henrissat B."/>
            <person name="Kuo A."/>
            <person name="Liang C."/>
            <person name="Lipzen A."/>
            <person name="Lutzoni F."/>
            <person name="Magnuson J."/>
            <person name="Mondo S."/>
            <person name="Nolan M."/>
            <person name="Ohm R."/>
            <person name="Pangilinan J."/>
            <person name="Park H.-J."/>
            <person name="Ramirez L."/>
            <person name="Alfaro M."/>
            <person name="Sun H."/>
            <person name="Tritt A."/>
            <person name="Yoshinaga Y."/>
            <person name="Zwiers L.-H."/>
            <person name="Turgeon B."/>
            <person name="Goodwin S."/>
            <person name="Spatafora J."/>
            <person name="Crous P."/>
            <person name="Grigoriev I."/>
        </authorList>
    </citation>
    <scope>NUCLEOTIDE SEQUENCE</scope>
    <source>
        <strain evidence="3">CBS 119925</strain>
    </source>
</reference>
<keyword evidence="4" id="KW-1185">Reference proteome</keyword>
<dbReference type="InterPro" id="IPR016135">
    <property type="entry name" value="UBQ-conjugating_enzyme/RWD"/>
</dbReference>
<dbReference type="Proteomes" id="UP000799440">
    <property type="component" value="Unassembled WGS sequence"/>
</dbReference>
<name>A0A6A6VLT3_9PLEO</name>
<dbReference type="OrthoDB" id="406833at2759"/>
<dbReference type="PANTHER" id="PTHR24067">
    <property type="entry name" value="UBIQUITIN-CONJUGATING ENZYME E2"/>
    <property type="match status" value="1"/>
</dbReference>
<evidence type="ECO:0000313" key="4">
    <source>
        <dbReference type="Proteomes" id="UP000799440"/>
    </source>
</evidence>
<dbReference type="CDD" id="cd23808">
    <property type="entry name" value="UBCc_UBE2W"/>
    <property type="match status" value="1"/>
</dbReference>
<evidence type="ECO:0000256" key="1">
    <source>
        <dbReference type="ARBA" id="ARBA00022786"/>
    </source>
</evidence>
<dbReference type="FunFam" id="3.10.110.10:FF:000072">
    <property type="entry name" value="Ubiquitin-conjugating enzyme E2 W"/>
    <property type="match status" value="1"/>
</dbReference>
<dbReference type="Pfam" id="PF00179">
    <property type="entry name" value="UQ_con"/>
    <property type="match status" value="1"/>
</dbReference>
<feature type="domain" description="UBC core" evidence="2">
    <location>
        <begin position="6"/>
        <end position="156"/>
    </location>
</feature>
<dbReference type="InterPro" id="IPR000608">
    <property type="entry name" value="UBC"/>
</dbReference>
<accession>A0A6A6VLT3</accession>
<dbReference type="PROSITE" id="PS50127">
    <property type="entry name" value="UBC_2"/>
    <property type="match status" value="1"/>
</dbReference>
<proteinExistence type="predicted"/>
<dbReference type="EMBL" id="MU006563">
    <property type="protein sequence ID" value="KAF2750756.1"/>
    <property type="molecule type" value="Genomic_DNA"/>
</dbReference>
<protein>
    <submittedName>
        <fullName evidence="3">Ubiquitin-conjugating enzyme</fullName>
    </submittedName>
</protein>
<organism evidence="3 4">
    <name type="scientific">Sporormia fimetaria CBS 119925</name>
    <dbReference type="NCBI Taxonomy" id="1340428"/>
    <lineage>
        <taxon>Eukaryota</taxon>
        <taxon>Fungi</taxon>
        <taxon>Dikarya</taxon>
        <taxon>Ascomycota</taxon>
        <taxon>Pezizomycotina</taxon>
        <taxon>Dothideomycetes</taxon>
        <taxon>Pleosporomycetidae</taxon>
        <taxon>Pleosporales</taxon>
        <taxon>Sporormiaceae</taxon>
        <taxon>Sporormia</taxon>
    </lineage>
</organism>
<evidence type="ECO:0000259" key="2">
    <source>
        <dbReference type="PROSITE" id="PS50127"/>
    </source>
</evidence>
<dbReference type="SMART" id="SM00212">
    <property type="entry name" value="UBCc"/>
    <property type="match status" value="1"/>
</dbReference>
<keyword evidence="1" id="KW-0833">Ubl conjugation pathway</keyword>
<dbReference type="Gene3D" id="3.10.110.10">
    <property type="entry name" value="Ubiquitin Conjugating Enzyme"/>
    <property type="match status" value="1"/>
</dbReference>
<dbReference type="InterPro" id="IPR050113">
    <property type="entry name" value="Ub_conjugating_enzyme"/>
</dbReference>
<evidence type="ECO:0000313" key="3">
    <source>
        <dbReference type="EMBL" id="KAF2750756.1"/>
    </source>
</evidence>
<dbReference type="SUPFAM" id="SSF54495">
    <property type="entry name" value="UBC-like"/>
    <property type="match status" value="1"/>
</dbReference>